<comment type="caution">
    <text evidence="2">The sequence shown here is derived from an EMBL/GenBank/DDBJ whole genome shotgun (WGS) entry which is preliminary data.</text>
</comment>
<evidence type="ECO:0000313" key="3">
    <source>
        <dbReference type="Proteomes" id="UP000282656"/>
    </source>
</evidence>
<organism evidence="2 3">
    <name type="scientific">Corallococcus interemptor</name>
    <dbReference type="NCBI Taxonomy" id="2316720"/>
    <lineage>
        <taxon>Bacteria</taxon>
        <taxon>Pseudomonadati</taxon>
        <taxon>Myxococcota</taxon>
        <taxon>Myxococcia</taxon>
        <taxon>Myxococcales</taxon>
        <taxon>Cystobacterineae</taxon>
        <taxon>Myxococcaceae</taxon>
        <taxon>Corallococcus</taxon>
    </lineage>
</organism>
<feature type="compositionally biased region" description="Basic and acidic residues" evidence="1">
    <location>
        <begin position="279"/>
        <end position="291"/>
    </location>
</feature>
<evidence type="ECO:0000313" key="2">
    <source>
        <dbReference type="EMBL" id="RKH69439.1"/>
    </source>
</evidence>
<dbReference type="EMBL" id="RAWM01000033">
    <property type="protein sequence ID" value="RKH69439.1"/>
    <property type="molecule type" value="Genomic_DNA"/>
</dbReference>
<protein>
    <submittedName>
        <fullName evidence="2">Uncharacterized protein</fullName>
    </submittedName>
</protein>
<feature type="region of interest" description="Disordered" evidence="1">
    <location>
        <begin position="270"/>
        <end position="300"/>
    </location>
</feature>
<sequence>MAGTSFTSVNGGNTMQRNTRRVFSRAGTFLVTLGLVSGSAAVAQDKPTAEKPSDLPPSRVIEGRPLHAAPKLDAADARKSVNAFITWAGESVIEEQADARRALASAAKQPELVQAFTEDILESFKSGDTSRALVGLGLLGEMRTYDGAKFLVEFVRMPLPTKGTVIEGELQEEAQQARLQAKAIAGVAYLRNAEFDREVAYQAGNHPSVIVRAEAISAFLWNRGDTLEARKELEPFVRKEERLYLDRVRRVSGEGADAFNRKLTAYLKAHPEVQAPNPEWKDPRPPEEKPNTFDVTPPKF</sequence>
<dbReference type="AlphaFoldDB" id="A0A3A8QKW6"/>
<dbReference type="Proteomes" id="UP000282656">
    <property type="component" value="Unassembled WGS sequence"/>
</dbReference>
<gene>
    <name evidence="2" type="ORF">D7X96_14960</name>
</gene>
<evidence type="ECO:0000256" key="1">
    <source>
        <dbReference type="SAM" id="MobiDB-lite"/>
    </source>
</evidence>
<keyword evidence="3" id="KW-1185">Reference proteome</keyword>
<accession>A0A3A8QKW6</accession>
<name>A0A3A8QKW6_9BACT</name>
<reference evidence="3" key="1">
    <citation type="submission" date="2018-09" db="EMBL/GenBank/DDBJ databases">
        <authorList>
            <person name="Livingstone P.G."/>
            <person name="Whitworth D.E."/>
        </authorList>
    </citation>
    <scope>NUCLEOTIDE SEQUENCE [LARGE SCALE GENOMIC DNA]</scope>
    <source>
        <strain evidence="3">AB047A</strain>
    </source>
</reference>
<proteinExistence type="predicted"/>